<feature type="region of interest" description="Disordered" evidence="1">
    <location>
        <begin position="1"/>
        <end position="73"/>
    </location>
</feature>
<evidence type="ECO:0000313" key="3">
    <source>
        <dbReference type="Proteomes" id="UP001530315"/>
    </source>
</evidence>
<sequence length="119" mass="12086">MTAAADDGLGGRRRWGTVGFFSDSGSSGWQRRQATVVVDDGDGGFSPSPGGSSGWQRRQRTVVVDDGGGRQRQTTSGFLLDAVVAGAGGAAAAVAAADCARAETSQSRPGRIISSPTRT</sequence>
<feature type="compositionally biased region" description="Polar residues" evidence="1">
    <location>
        <begin position="23"/>
        <end position="33"/>
    </location>
</feature>
<comment type="caution">
    <text evidence="2">The sequence shown here is derived from an EMBL/GenBank/DDBJ whole genome shotgun (WGS) entry which is preliminary data.</text>
</comment>
<evidence type="ECO:0000256" key="1">
    <source>
        <dbReference type="SAM" id="MobiDB-lite"/>
    </source>
</evidence>
<reference evidence="2 3" key="1">
    <citation type="submission" date="2024-10" db="EMBL/GenBank/DDBJ databases">
        <title>Updated reference genomes for cyclostephanoid diatoms.</title>
        <authorList>
            <person name="Roberts W.R."/>
            <person name="Alverson A.J."/>
        </authorList>
    </citation>
    <scope>NUCLEOTIDE SEQUENCE [LARGE SCALE GENOMIC DNA]</scope>
    <source>
        <strain evidence="2 3">AJA276-08</strain>
    </source>
</reference>
<keyword evidence="3" id="KW-1185">Reference proteome</keyword>
<dbReference type="AlphaFoldDB" id="A0ABD3NUE4"/>
<protein>
    <submittedName>
        <fullName evidence="2">Uncharacterized protein</fullName>
    </submittedName>
</protein>
<proteinExistence type="predicted"/>
<name>A0ABD3NUE4_9STRA</name>
<organism evidence="2 3">
    <name type="scientific">Stephanodiscus triporus</name>
    <dbReference type="NCBI Taxonomy" id="2934178"/>
    <lineage>
        <taxon>Eukaryota</taxon>
        <taxon>Sar</taxon>
        <taxon>Stramenopiles</taxon>
        <taxon>Ochrophyta</taxon>
        <taxon>Bacillariophyta</taxon>
        <taxon>Coscinodiscophyceae</taxon>
        <taxon>Thalassiosirophycidae</taxon>
        <taxon>Stephanodiscales</taxon>
        <taxon>Stephanodiscaceae</taxon>
        <taxon>Stephanodiscus</taxon>
    </lineage>
</organism>
<dbReference type="EMBL" id="JALLAZ020001183">
    <property type="protein sequence ID" value="KAL3779116.1"/>
    <property type="molecule type" value="Genomic_DNA"/>
</dbReference>
<feature type="non-terminal residue" evidence="2">
    <location>
        <position position="119"/>
    </location>
</feature>
<evidence type="ECO:0000313" key="2">
    <source>
        <dbReference type="EMBL" id="KAL3779116.1"/>
    </source>
</evidence>
<gene>
    <name evidence="2" type="ORF">ACHAW5_001594</name>
</gene>
<accession>A0ABD3NUE4</accession>
<dbReference type="Proteomes" id="UP001530315">
    <property type="component" value="Unassembled WGS sequence"/>
</dbReference>